<dbReference type="AlphaFoldDB" id="A0AAN1XZI7"/>
<evidence type="ECO:0000256" key="1">
    <source>
        <dbReference type="ARBA" id="ARBA00022448"/>
    </source>
</evidence>
<dbReference type="Pfam" id="PF00005">
    <property type="entry name" value="ABC_tran"/>
    <property type="match status" value="1"/>
</dbReference>
<dbReference type="InterPro" id="IPR027417">
    <property type="entry name" value="P-loop_NTPase"/>
</dbReference>
<feature type="domain" description="ABC transporter" evidence="4">
    <location>
        <begin position="17"/>
        <end position="237"/>
    </location>
</feature>
<evidence type="ECO:0000256" key="3">
    <source>
        <dbReference type="ARBA" id="ARBA00022840"/>
    </source>
</evidence>
<keyword evidence="2" id="KW-0547">Nucleotide-binding</keyword>
<reference evidence="5 6" key="1">
    <citation type="journal article" date="2022" name="ISME Commun">
        <title>Vulcanimicrobium alpinus gen. nov. sp. nov., the first cultivated representative of the candidate phylum 'Eremiobacterota', is a metabolically versatile aerobic anoxygenic phototroph.</title>
        <authorList>
            <person name="Yabe S."/>
            <person name="Muto K."/>
            <person name="Abe K."/>
            <person name="Yokota A."/>
            <person name="Staudigel H."/>
            <person name="Tebo B.M."/>
        </authorList>
    </citation>
    <scope>NUCLEOTIDE SEQUENCE [LARGE SCALE GENOMIC DNA]</scope>
    <source>
        <strain evidence="5 6">WC8-2</strain>
    </source>
</reference>
<dbReference type="Gene3D" id="3.40.50.300">
    <property type="entry name" value="P-loop containing nucleotide triphosphate hydrolases"/>
    <property type="match status" value="1"/>
</dbReference>
<evidence type="ECO:0000313" key="6">
    <source>
        <dbReference type="Proteomes" id="UP001317532"/>
    </source>
</evidence>
<evidence type="ECO:0000313" key="5">
    <source>
        <dbReference type="EMBL" id="BDE08267.1"/>
    </source>
</evidence>
<dbReference type="EMBL" id="AP025523">
    <property type="protein sequence ID" value="BDE08267.1"/>
    <property type="molecule type" value="Genomic_DNA"/>
</dbReference>
<keyword evidence="3 5" id="KW-0067">ATP-binding</keyword>
<dbReference type="PROSITE" id="PS00211">
    <property type="entry name" value="ABC_TRANSPORTER_1"/>
    <property type="match status" value="1"/>
</dbReference>
<organism evidence="5 6">
    <name type="scientific">Vulcanimicrobium alpinum</name>
    <dbReference type="NCBI Taxonomy" id="3016050"/>
    <lineage>
        <taxon>Bacteria</taxon>
        <taxon>Bacillati</taxon>
        <taxon>Vulcanimicrobiota</taxon>
        <taxon>Vulcanimicrobiia</taxon>
        <taxon>Vulcanimicrobiales</taxon>
        <taxon>Vulcanimicrobiaceae</taxon>
        <taxon>Vulcanimicrobium</taxon>
    </lineage>
</organism>
<dbReference type="PANTHER" id="PTHR43023">
    <property type="entry name" value="PROTEIN TRIGALACTOSYLDIACYLGLYCEROL 3, CHLOROPLASTIC"/>
    <property type="match status" value="1"/>
</dbReference>
<accession>A0AAN1XZI7</accession>
<evidence type="ECO:0000259" key="4">
    <source>
        <dbReference type="PROSITE" id="PS50893"/>
    </source>
</evidence>
<dbReference type="InterPro" id="IPR017871">
    <property type="entry name" value="ABC_transporter-like_CS"/>
</dbReference>
<keyword evidence="6" id="KW-1185">Reference proteome</keyword>
<dbReference type="RefSeq" id="WP_317995798.1">
    <property type="nucleotide sequence ID" value="NZ_AP025523.1"/>
</dbReference>
<dbReference type="InterPro" id="IPR003593">
    <property type="entry name" value="AAA+_ATPase"/>
</dbReference>
<gene>
    <name evidence="5" type="ORF">WPS_35430</name>
</gene>
<dbReference type="SMART" id="SM00382">
    <property type="entry name" value="AAA"/>
    <property type="match status" value="1"/>
</dbReference>
<dbReference type="SUPFAM" id="SSF52540">
    <property type="entry name" value="P-loop containing nucleoside triphosphate hydrolases"/>
    <property type="match status" value="1"/>
</dbReference>
<dbReference type="GO" id="GO:0016887">
    <property type="term" value="F:ATP hydrolysis activity"/>
    <property type="evidence" value="ECO:0007669"/>
    <property type="project" value="InterPro"/>
</dbReference>
<dbReference type="GO" id="GO:0005524">
    <property type="term" value="F:ATP binding"/>
    <property type="evidence" value="ECO:0007669"/>
    <property type="project" value="UniProtKB-KW"/>
</dbReference>
<dbReference type="KEGG" id="vab:WPS_35430"/>
<evidence type="ECO:0000256" key="2">
    <source>
        <dbReference type="ARBA" id="ARBA00022741"/>
    </source>
</evidence>
<sequence>MIGATPQKLAHQPTDVFSIDNVDVQLGAKRVLAHCTLRIQAGVTCIVGQSGTGKSTLLKAMVGLIPLARGSIRFRGLEVSTSHVSMLAEIRRNVAFVFQNGALFSSLSVFDNCALALRERDHLSVHEIELRVFDALERVGLSGAHDRMPTELSGGMMKRAAIARALAQHPDAILFDEPTTGADPILTTVLMQHIRAITGSRPAASVIMTHDIDAVRRFADRIILLFEGNAIWDGVPLAG</sequence>
<dbReference type="PROSITE" id="PS50893">
    <property type="entry name" value="ABC_TRANSPORTER_2"/>
    <property type="match status" value="1"/>
</dbReference>
<dbReference type="Proteomes" id="UP001317532">
    <property type="component" value="Chromosome"/>
</dbReference>
<name>A0AAN1XZI7_UNVUL</name>
<proteinExistence type="predicted"/>
<dbReference type="PANTHER" id="PTHR43023:SF6">
    <property type="entry name" value="INTERMEMBRANE PHOSPHOLIPID TRANSPORT SYSTEM ATP-BINDING PROTEIN MLAF"/>
    <property type="match status" value="1"/>
</dbReference>
<protein>
    <submittedName>
        <fullName evidence="5">ABC transporter ATP-binding protein</fullName>
    </submittedName>
</protein>
<keyword evidence="1" id="KW-0813">Transport</keyword>
<dbReference type="InterPro" id="IPR003439">
    <property type="entry name" value="ABC_transporter-like_ATP-bd"/>
</dbReference>